<dbReference type="PROSITE" id="PS50297">
    <property type="entry name" value="ANK_REP_REGION"/>
    <property type="match status" value="1"/>
</dbReference>
<dbReference type="Proteomes" id="UP001201262">
    <property type="component" value="Unassembled WGS sequence"/>
</dbReference>
<dbReference type="InterPro" id="IPR036770">
    <property type="entry name" value="Ankyrin_rpt-contain_sf"/>
</dbReference>
<dbReference type="SUPFAM" id="SSF48403">
    <property type="entry name" value="Ankyrin repeat"/>
    <property type="match status" value="1"/>
</dbReference>
<dbReference type="AlphaFoldDB" id="A0AAD4KLY9"/>
<evidence type="ECO:0000256" key="1">
    <source>
        <dbReference type="PROSITE-ProRule" id="PRU00023"/>
    </source>
</evidence>
<organism evidence="2 3">
    <name type="scientific">Talaromyces proteolyticus</name>
    <dbReference type="NCBI Taxonomy" id="1131652"/>
    <lineage>
        <taxon>Eukaryota</taxon>
        <taxon>Fungi</taxon>
        <taxon>Dikarya</taxon>
        <taxon>Ascomycota</taxon>
        <taxon>Pezizomycotina</taxon>
        <taxon>Eurotiomycetes</taxon>
        <taxon>Eurotiomycetidae</taxon>
        <taxon>Eurotiales</taxon>
        <taxon>Trichocomaceae</taxon>
        <taxon>Talaromyces</taxon>
        <taxon>Talaromyces sect. Bacilispori</taxon>
    </lineage>
</organism>
<dbReference type="Gene3D" id="1.25.40.20">
    <property type="entry name" value="Ankyrin repeat-containing domain"/>
    <property type="match status" value="1"/>
</dbReference>
<dbReference type="EMBL" id="JAJTJA010000010">
    <property type="protein sequence ID" value="KAH8693162.1"/>
    <property type="molecule type" value="Genomic_DNA"/>
</dbReference>
<comment type="caution">
    <text evidence="2">The sequence shown here is derived from an EMBL/GenBank/DDBJ whole genome shotgun (WGS) entry which is preliminary data.</text>
</comment>
<proteinExistence type="predicted"/>
<accession>A0AAD4KLY9</accession>
<dbReference type="PROSITE" id="PS50088">
    <property type="entry name" value="ANK_REPEAT"/>
    <property type="match status" value="1"/>
</dbReference>
<name>A0AAD4KLY9_9EURO</name>
<protein>
    <recommendedName>
        <fullName evidence="4">Ankyrin repeat protein</fullName>
    </recommendedName>
</protein>
<dbReference type="Pfam" id="PF13637">
    <property type="entry name" value="Ank_4"/>
    <property type="match status" value="1"/>
</dbReference>
<keyword evidence="3" id="KW-1185">Reference proteome</keyword>
<gene>
    <name evidence="2" type="ORF">BGW36DRAFT_386039</name>
</gene>
<feature type="repeat" description="ANK" evidence="1">
    <location>
        <begin position="24"/>
        <end position="50"/>
    </location>
</feature>
<evidence type="ECO:0008006" key="4">
    <source>
        <dbReference type="Google" id="ProtNLM"/>
    </source>
</evidence>
<sequence length="78" mass="8618">MSFRTGILEYLIASGADINAQGSDGLTPLETAAYRNPCNVMVKMLLDAGARNPWVESGLIEMTICDTSDEDDDEYDYY</sequence>
<keyword evidence="1" id="KW-0040">ANK repeat</keyword>
<reference evidence="2" key="1">
    <citation type="submission" date="2021-12" db="EMBL/GenBank/DDBJ databases">
        <title>Convergent genome expansion in fungi linked to evolution of root-endophyte symbiosis.</title>
        <authorList>
            <consortium name="DOE Joint Genome Institute"/>
            <person name="Ke Y.-H."/>
            <person name="Bonito G."/>
            <person name="Liao H.-L."/>
            <person name="Looney B."/>
            <person name="Rojas-Flechas A."/>
            <person name="Nash J."/>
            <person name="Hameed K."/>
            <person name="Schadt C."/>
            <person name="Martin F."/>
            <person name="Crous P.W."/>
            <person name="Miettinen O."/>
            <person name="Magnuson J.K."/>
            <person name="Labbe J."/>
            <person name="Jacobson D."/>
            <person name="Doktycz M.J."/>
            <person name="Veneault-Fourrey C."/>
            <person name="Kuo A."/>
            <person name="Mondo S."/>
            <person name="Calhoun S."/>
            <person name="Riley R."/>
            <person name="Ohm R."/>
            <person name="LaButti K."/>
            <person name="Andreopoulos B."/>
            <person name="Pangilinan J."/>
            <person name="Nolan M."/>
            <person name="Tritt A."/>
            <person name="Clum A."/>
            <person name="Lipzen A."/>
            <person name="Daum C."/>
            <person name="Barry K."/>
            <person name="Grigoriev I.V."/>
            <person name="Vilgalys R."/>
        </authorList>
    </citation>
    <scope>NUCLEOTIDE SEQUENCE</scope>
    <source>
        <strain evidence="2">PMI_201</strain>
    </source>
</reference>
<evidence type="ECO:0000313" key="3">
    <source>
        <dbReference type="Proteomes" id="UP001201262"/>
    </source>
</evidence>
<dbReference type="GeneID" id="70247266"/>
<dbReference type="RefSeq" id="XP_046069035.1">
    <property type="nucleotide sequence ID" value="XM_046216979.1"/>
</dbReference>
<evidence type="ECO:0000313" key="2">
    <source>
        <dbReference type="EMBL" id="KAH8693162.1"/>
    </source>
</evidence>
<dbReference type="InterPro" id="IPR002110">
    <property type="entry name" value="Ankyrin_rpt"/>
</dbReference>